<proteinExistence type="predicted"/>
<reference evidence="2 3" key="1">
    <citation type="journal article" date="2018" name="Sci. Rep.">
        <title>Raphidocelis subcapitata (=Pseudokirchneriella subcapitata) provides an insight into genome evolution and environmental adaptations in the Sphaeropleales.</title>
        <authorList>
            <person name="Suzuki S."/>
            <person name="Yamaguchi H."/>
            <person name="Nakajima N."/>
            <person name="Kawachi M."/>
        </authorList>
    </citation>
    <scope>NUCLEOTIDE SEQUENCE [LARGE SCALE GENOMIC DNA]</scope>
    <source>
        <strain evidence="2 3">NIES-35</strain>
    </source>
</reference>
<dbReference type="OrthoDB" id="562086at2759"/>
<evidence type="ECO:0008006" key="4">
    <source>
        <dbReference type="Google" id="ProtNLM"/>
    </source>
</evidence>
<dbReference type="EMBL" id="BDRX01000156">
    <property type="protein sequence ID" value="GBF99407.1"/>
    <property type="molecule type" value="Genomic_DNA"/>
</dbReference>
<sequence>MATPVAARVLAACLLLAAASAALASGYAPSRRPPGEGAGTFSATPDSASTDPFYWRFDWPIPINPEAGKTQKTTLCGEAGDAVYKLQELLPLQTKLLKVSFKAPDTLGAATLRIFVDSGCTAFNGSAEENQDTLEIAVVAAGTKYVYLELAAIPIGEWYYPPVNPSVPVRNGGYSADVSIVNLGTAPSDAGVKLAVYYSKDVYKSLNLSECTHLGQVGVDLPKIAPGKTKTVTVTGLKAPDVNWGRVEAVVDASCTLGPTPTVTEGFWYYTAGKAGALLGGVNNKGQYTFSIKTTPKKPKVNGTMTVKVKIINLGDADGSVGRVDVFASQTFGDDLIDIGGYYGGSRCSPTGFISSLNTTDLVIKAGKSKTVKIADVPAPGKAGWWSISVVPDAACANPADGASPGLPTPYSTVEVVA</sequence>
<dbReference type="AlphaFoldDB" id="A0A2V0PPK9"/>
<feature type="chain" id="PRO_5015988776" description="CARDB domain-containing protein" evidence="1">
    <location>
        <begin position="22"/>
        <end position="418"/>
    </location>
</feature>
<dbReference type="InParanoid" id="A0A2V0PPK9"/>
<organism evidence="2 3">
    <name type="scientific">Raphidocelis subcapitata</name>
    <dbReference type="NCBI Taxonomy" id="307507"/>
    <lineage>
        <taxon>Eukaryota</taxon>
        <taxon>Viridiplantae</taxon>
        <taxon>Chlorophyta</taxon>
        <taxon>core chlorophytes</taxon>
        <taxon>Chlorophyceae</taxon>
        <taxon>CS clade</taxon>
        <taxon>Sphaeropleales</taxon>
        <taxon>Selenastraceae</taxon>
        <taxon>Raphidocelis</taxon>
    </lineage>
</organism>
<gene>
    <name evidence="2" type="ORF">Rsub_12340</name>
</gene>
<evidence type="ECO:0000313" key="3">
    <source>
        <dbReference type="Proteomes" id="UP000247498"/>
    </source>
</evidence>
<name>A0A2V0PPK9_9CHLO</name>
<feature type="signal peptide" evidence="1">
    <location>
        <begin position="1"/>
        <end position="21"/>
    </location>
</feature>
<dbReference type="Proteomes" id="UP000247498">
    <property type="component" value="Unassembled WGS sequence"/>
</dbReference>
<protein>
    <recommendedName>
        <fullName evidence="4">CARDB domain-containing protein</fullName>
    </recommendedName>
</protein>
<accession>A0A2V0PPK9</accession>
<evidence type="ECO:0000313" key="2">
    <source>
        <dbReference type="EMBL" id="GBF99407.1"/>
    </source>
</evidence>
<evidence type="ECO:0000256" key="1">
    <source>
        <dbReference type="SAM" id="SignalP"/>
    </source>
</evidence>
<keyword evidence="3" id="KW-1185">Reference proteome</keyword>
<keyword evidence="1" id="KW-0732">Signal</keyword>
<comment type="caution">
    <text evidence="2">The sequence shown here is derived from an EMBL/GenBank/DDBJ whole genome shotgun (WGS) entry which is preliminary data.</text>
</comment>